<dbReference type="EMBL" id="LAZR01048818">
    <property type="protein sequence ID" value="KKK91065.1"/>
    <property type="molecule type" value="Genomic_DNA"/>
</dbReference>
<gene>
    <name evidence="1" type="ORF">LCGC14_2716710</name>
</gene>
<dbReference type="PROSITE" id="PS51257">
    <property type="entry name" value="PROKAR_LIPOPROTEIN"/>
    <property type="match status" value="1"/>
</dbReference>
<evidence type="ECO:0000313" key="1">
    <source>
        <dbReference type="EMBL" id="KKK91065.1"/>
    </source>
</evidence>
<dbReference type="AlphaFoldDB" id="A0A0F8ZYY3"/>
<name>A0A0F8ZYY3_9ZZZZ</name>
<proteinExistence type="predicted"/>
<accession>A0A0F8ZYY3</accession>
<protein>
    <submittedName>
        <fullName evidence="1">Uncharacterized protein</fullName>
    </submittedName>
</protein>
<comment type="caution">
    <text evidence="1">The sequence shown here is derived from an EMBL/GenBank/DDBJ whole genome shotgun (WGS) entry which is preliminary data.</text>
</comment>
<organism evidence="1">
    <name type="scientific">marine sediment metagenome</name>
    <dbReference type="NCBI Taxonomy" id="412755"/>
    <lineage>
        <taxon>unclassified sequences</taxon>
        <taxon>metagenomes</taxon>
        <taxon>ecological metagenomes</taxon>
    </lineage>
</organism>
<reference evidence="1" key="1">
    <citation type="journal article" date="2015" name="Nature">
        <title>Complex archaea that bridge the gap between prokaryotes and eukaryotes.</title>
        <authorList>
            <person name="Spang A."/>
            <person name="Saw J.H."/>
            <person name="Jorgensen S.L."/>
            <person name="Zaremba-Niedzwiedzka K."/>
            <person name="Martijn J."/>
            <person name="Lind A.E."/>
            <person name="van Eijk R."/>
            <person name="Schleper C."/>
            <person name="Guy L."/>
            <person name="Ettema T.J."/>
        </authorList>
    </citation>
    <scope>NUCLEOTIDE SEQUENCE</scope>
</reference>
<sequence length="177" mass="19226">MRRLIALIALIALAVLLSACSGAKLASLRSQLATAAKHQAKTETALGARILESEENAATMLEYKTSEISQVEEQLRITTNELRAAEGAPFAADPPPPRVITRTVYRDVPNDTGISQTRYDAIHQKAGLAAVALEEARRVRIDLKQEIARLGAAATREAAKYILSPLENFMAEGLYNQ</sequence>